<evidence type="ECO:0000313" key="3">
    <source>
        <dbReference type="EMBL" id="KAK9802985.1"/>
    </source>
</evidence>
<feature type="coiled-coil region" evidence="1">
    <location>
        <begin position="124"/>
        <end position="194"/>
    </location>
</feature>
<evidence type="ECO:0000313" key="4">
    <source>
        <dbReference type="Proteomes" id="UP001465755"/>
    </source>
</evidence>
<name>A0AAW1P356_9CHLO</name>
<keyword evidence="1" id="KW-0175">Coiled coil</keyword>
<protein>
    <submittedName>
        <fullName evidence="3">Uncharacterized protein</fullName>
    </submittedName>
</protein>
<sequence length="553" mass="59013">MSAPAESAFAYHNENSPFPSRRSSPDHGFVFVGENDSGPNRAAHPQGLLSNLGGSAHSSRHASPARMPSPGFSMGGPSGSALSGQSAPPPWMDRAMEHTRMMLQLDHTPSASDMLAAPNSMGTQAQLVGENAQLRARLRDLSNEQQWALEAVVRGKDADAAELTRKLRNMTEQRDQLELELKHNEREVVRLVSEAMEEKLAESFDQFNQRLALNRSFSVPATPPTPQMAPGSAAAVVAAGSKGSGDVTALAFDRLPEVLQAKTSDIGIVPSTAVVMDNNGLPAFVAFDWARPQHIGTPAQSAPITASQRPKSSNNRRRRGVGWPKTAQGPLGRTVAGVSCAVYGGVRGAVTQVPRGVEIMYDGLDKACEGVANACDFVARALRKVFLAAGSVTGEGCAMVGHQTARLGRWARRPDVAEQLELYLGLAIVLLAGHISLRKLRKQPPCPTKQGHTSRAILVDPEAAHAPSSKHHTTGNIIEEVDGQTAPDATSNLWDQFTLSVPSLPPLPSLPEITIDEVKDGDVAIHIDGHTITLPRFLHVSCLKDDSDEPVSA</sequence>
<feature type="compositionally biased region" description="Polar residues" evidence="2">
    <location>
        <begin position="298"/>
        <end position="313"/>
    </location>
</feature>
<evidence type="ECO:0000256" key="1">
    <source>
        <dbReference type="SAM" id="Coils"/>
    </source>
</evidence>
<keyword evidence="4" id="KW-1185">Reference proteome</keyword>
<gene>
    <name evidence="3" type="ORF">WJX73_004358</name>
</gene>
<dbReference type="EMBL" id="JALJOQ010000064">
    <property type="protein sequence ID" value="KAK9802985.1"/>
    <property type="molecule type" value="Genomic_DNA"/>
</dbReference>
<reference evidence="3 4" key="1">
    <citation type="journal article" date="2024" name="Nat. Commun.">
        <title>Phylogenomics reveals the evolutionary origins of lichenization in chlorophyte algae.</title>
        <authorList>
            <person name="Puginier C."/>
            <person name="Libourel C."/>
            <person name="Otte J."/>
            <person name="Skaloud P."/>
            <person name="Haon M."/>
            <person name="Grisel S."/>
            <person name="Petersen M."/>
            <person name="Berrin J.G."/>
            <person name="Delaux P.M."/>
            <person name="Dal Grande F."/>
            <person name="Keller J."/>
        </authorList>
    </citation>
    <scope>NUCLEOTIDE SEQUENCE [LARGE SCALE GENOMIC DNA]</scope>
    <source>
        <strain evidence="3 4">SAG 2036</strain>
    </source>
</reference>
<dbReference type="Proteomes" id="UP001465755">
    <property type="component" value="Unassembled WGS sequence"/>
</dbReference>
<feature type="region of interest" description="Disordered" evidence="2">
    <location>
        <begin position="1"/>
        <end position="92"/>
    </location>
</feature>
<feature type="compositionally biased region" description="Low complexity" evidence="2">
    <location>
        <begin position="55"/>
        <end position="72"/>
    </location>
</feature>
<feature type="compositionally biased region" description="Polar residues" evidence="2">
    <location>
        <begin position="13"/>
        <end position="22"/>
    </location>
</feature>
<feature type="region of interest" description="Disordered" evidence="2">
    <location>
        <begin position="296"/>
        <end position="328"/>
    </location>
</feature>
<comment type="caution">
    <text evidence="3">The sequence shown here is derived from an EMBL/GenBank/DDBJ whole genome shotgun (WGS) entry which is preliminary data.</text>
</comment>
<evidence type="ECO:0000256" key="2">
    <source>
        <dbReference type="SAM" id="MobiDB-lite"/>
    </source>
</evidence>
<proteinExistence type="predicted"/>
<organism evidence="3 4">
    <name type="scientific">Symbiochloris irregularis</name>
    <dbReference type="NCBI Taxonomy" id="706552"/>
    <lineage>
        <taxon>Eukaryota</taxon>
        <taxon>Viridiplantae</taxon>
        <taxon>Chlorophyta</taxon>
        <taxon>core chlorophytes</taxon>
        <taxon>Trebouxiophyceae</taxon>
        <taxon>Trebouxiales</taxon>
        <taxon>Trebouxiaceae</taxon>
        <taxon>Symbiochloris</taxon>
    </lineage>
</organism>
<accession>A0AAW1P356</accession>
<dbReference type="AlphaFoldDB" id="A0AAW1P356"/>